<evidence type="ECO:0000313" key="4">
    <source>
        <dbReference type="Proteomes" id="UP000193067"/>
    </source>
</evidence>
<dbReference type="EMBL" id="KZ084149">
    <property type="protein sequence ID" value="OSC97562.1"/>
    <property type="molecule type" value="Genomic_DNA"/>
</dbReference>
<feature type="compositionally biased region" description="Polar residues" evidence="1">
    <location>
        <begin position="196"/>
        <end position="205"/>
    </location>
</feature>
<evidence type="ECO:0000313" key="3">
    <source>
        <dbReference type="EMBL" id="OSC97562.1"/>
    </source>
</evidence>
<keyword evidence="2" id="KW-1133">Transmembrane helix</keyword>
<dbReference type="AlphaFoldDB" id="A0A1Y2IAU8"/>
<keyword evidence="2" id="KW-0472">Membrane</keyword>
<name>A0A1Y2IAU8_TRAC3</name>
<protein>
    <submittedName>
        <fullName evidence="3">Uncharacterized protein</fullName>
    </submittedName>
</protein>
<feature type="transmembrane region" description="Helical" evidence="2">
    <location>
        <begin position="6"/>
        <end position="30"/>
    </location>
</feature>
<proteinExistence type="predicted"/>
<feature type="region of interest" description="Disordered" evidence="1">
    <location>
        <begin position="180"/>
        <end position="207"/>
    </location>
</feature>
<gene>
    <name evidence="3" type="ORF">PYCCODRAFT_1440082</name>
</gene>
<evidence type="ECO:0000256" key="2">
    <source>
        <dbReference type="SAM" id="Phobius"/>
    </source>
</evidence>
<sequence length="367" mass="41011">MGGLGFDIWGAVAAAISIVALVPSVAYYLLGGFPTSNFRALEELLNETEKMFQDCIKEGVIHREHDLQGLHAWLWKIKIQTDALRLDVYDIRTWRDELSKWRAGLTCQICVLYRDISRLRLKLATTSSRERRALEATGHTSRLAFLSAVQSRSSHSVSPHTLPPAPLMMFPDSLDAQAAKSSTLEHPVRTDAAPVSDSSETSPPYNASRDGVSNHCGVCSSSLSHLHVHPDSHYVCDCNQVCRGDSLHHLVSDSDLNSLFSMALASPCPRSGFSSSRPQRHKRYRRAVYQELLLQYGRRLFGPDSPTITEKGSTPSRRLLGLRSRLKEISRLMRRYKPDNDLADTLGHHADAFGRYDTRSNESDHGC</sequence>
<reference evidence="3 4" key="1">
    <citation type="journal article" date="2015" name="Biotechnol. Biofuels">
        <title>Enhanced degradation of softwood versus hardwood by the white-rot fungus Pycnoporus coccineus.</title>
        <authorList>
            <person name="Couturier M."/>
            <person name="Navarro D."/>
            <person name="Chevret D."/>
            <person name="Henrissat B."/>
            <person name="Piumi F."/>
            <person name="Ruiz-Duenas F.J."/>
            <person name="Martinez A.T."/>
            <person name="Grigoriev I.V."/>
            <person name="Riley R."/>
            <person name="Lipzen A."/>
            <person name="Berrin J.G."/>
            <person name="Master E.R."/>
            <person name="Rosso M.N."/>
        </authorList>
    </citation>
    <scope>NUCLEOTIDE SEQUENCE [LARGE SCALE GENOMIC DNA]</scope>
    <source>
        <strain evidence="3 4">BRFM310</strain>
    </source>
</reference>
<organism evidence="3 4">
    <name type="scientific">Trametes coccinea (strain BRFM310)</name>
    <name type="common">Pycnoporus coccineus</name>
    <dbReference type="NCBI Taxonomy" id="1353009"/>
    <lineage>
        <taxon>Eukaryota</taxon>
        <taxon>Fungi</taxon>
        <taxon>Dikarya</taxon>
        <taxon>Basidiomycota</taxon>
        <taxon>Agaricomycotina</taxon>
        <taxon>Agaricomycetes</taxon>
        <taxon>Polyporales</taxon>
        <taxon>Polyporaceae</taxon>
        <taxon>Trametes</taxon>
    </lineage>
</organism>
<dbReference type="Proteomes" id="UP000193067">
    <property type="component" value="Unassembled WGS sequence"/>
</dbReference>
<accession>A0A1Y2IAU8</accession>
<keyword evidence="2" id="KW-0812">Transmembrane</keyword>
<dbReference type="OrthoDB" id="2754126at2759"/>
<keyword evidence="4" id="KW-1185">Reference proteome</keyword>
<evidence type="ECO:0000256" key="1">
    <source>
        <dbReference type="SAM" id="MobiDB-lite"/>
    </source>
</evidence>